<dbReference type="GO" id="GO:0008713">
    <property type="term" value="F:ADP-heptose-lipopolysaccharide heptosyltransferase activity"/>
    <property type="evidence" value="ECO:0007669"/>
    <property type="project" value="TreeGrafter"/>
</dbReference>
<dbReference type="Proteomes" id="UP000230392">
    <property type="component" value="Unassembled WGS sequence"/>
</dbReference>
<dbReference type="InterPro" id="IPR002201">
    <property type="entry name" value="Glyco_trans_9"/>
</dbReference>
<keyword evidence="2" id="KW-0808">Transferase</keyword>
<evidence type="ECO:0000313" key="4">
    <source>
        <dbReference type="Proteomes" id="UP000230392"/>
    </source>
</evidence>
<keyword evidence="1" id="KW-0328">Glycosyltransferase</keyword>
<sequence>MGNKILVIKLGALGDMVLASAAFASLRKSFPNSELSLLTTPIYFPLVKSCSYFTEFFLFRREENFFLQALHSGVTLRRKRFTLVVNLQNNFKANILAYLTGAPERIGFRKGPLRKLLTRSLLYNPAENALWNINQVLALAGASPAEKMESYITPEE</sequence>
<reference evidence="3 4" key="1">
    <citation type="submission" date="2017-09" db="EMBL/GenBank/DDBJ databases">
        <title>Depth-based differentiation of microbial function through sediment-hosted aquifers and enrichment of novel symbionts in the deep terrestrial subsurface.</title>
        <authorList>
            <person name="Probst A.J."/>
            <person name="Ladd B."/>
            <person name="Jarett J.K."/>
            <person name="Geller-Mcgrath D.E."/>
            <person name="Sieber C.M."/>
            <person name="Emerson J.B."/>
            <person name="Anantharaman K."/>
            <person name="Thomas B.C."/>
            <person name="Malmstrom R."/>
            <person name="Stieglmeier M."/>
            <person name="Klingl A."/>
            <person name="Woyke T."/>
            <person name="Ryan C.M."/>
            <person name="Banfield J.F."/>
        </authorList>
    </citation>
    <scope>NUCLEOTIDE SEQUENCE [LARGE SCALE GENOMIC DNA]</scope>
    <source>
        <strain evidence="3">CG23_combo_of_CG06-09_8_20_14_all_48_7</strain>
    </source>
</reference>
<evidence type="ECO:0000256" key="2">
    <source>
        <dbReference type="ARBA" id="ARBA00022679"/>
    </source>
</evidence>
<dbReference type="EMBL" id="PCRF01000164">
    <property type="protein sequence ID" value="PIP16253.1"/>
    <property type="molecule type" value="Genomic_DNA"/>
</dbReference>
<comment type="caution">
    <text evidence="3">The sequence shown here is derived from an EMBL/GenBank/DDBJ whole genome shotgun (WGS) entry which is preliminary data.</text>
</comment>
<evidence type="ECO:0000313" key="3">
    <source>
        <dbReference type="EMBL" id="PIP16253.1"/>
    </source>
</evidence>
<organism evidence="3 4">
    <name type="scientific">bacterium (Candidatus Ratteibacteria) CG23_combo_of_CG06-09_8_20_14_all_48_7</name>
    <dbReference type="NCBI Taxonomy" id="2014292"/>
    <lineage>
        <taxon>Bacteria</taxon>
        <taxon>Candidatus Ratteibacteria</taxon>
    </lineage>
</organism>
<dbReference type="GO" id="GO:0005829">
    <property type="term" value="C:cytosol"/>
    <property type="evidence" value="ECO:0007669"/>
    <property type="project" value="TreeGrafter"/>
</dbReference>
<evidence type="ECO:0008006" key="5">
    <source>
        <dbReference type="Google" id="ProtNLM"/>
    </source>
</evidence>
<dbReference type="SUPFAM" id="SSF53756">
    <property type="entry name" value="UDP-Glycosyltransferase/glycogen phosphorylase"/>
    <property type="match status" value="1"/>
</dbReference>
<accession>A0A2G9YBZ0</accession>
<gene>
    <name evidence="3" type="ORF">COX46_03365</name>
</gene>
<name>A0A2G9YBZ0_9BACT</name>
<dbReference type="InterPro" id="IPR051199">
    <property type="entry name" value="LPS_LOS_Heptosyltrfase"/>
</dbReference>
<evidence type="ECO:0000256" key="1">
    <source>
        <dbReference type="ARBA" id="ARBA00022676"/>
    </source>
</evidence>
<dbReference type="Pfam" id="PF01075">
    <property type="entry name" value="Glyco_transf_9"/>
    <property type="match status" value="1"/>
</dbReference>
<protein>
    <recommendedName>
        <fullName evidence="5">Heptosyltransferase</fullName>
    </recommendedName>
</protein>
<dbReference type="CDD" id="cd03789">
    <property type="entry name" value="GT9_LPS_heptosyltransferase"/>
    <property type="match status" value="1"/>
</dbReference>
<dbReference type="GO" id="GO:0009244">
    <property type="term" value="P:lipopolysaccharide core region biosynthetic process"/>
    <property type="evidence" value="ECO:0007669"/>
    <property type="project" value="TreeGrafter"/>
</dbReference>
<proteinExistence type="predicted"/>
<dbReference type="Gene3D" id="3.40.50.2000">
    <property type="entry name" value="Glycogen Phosphorylase B"/>
    <property type="match status" value="1"/>
</dbReference>
<dbReference type="PANTHER" id="PTHR30160">
    <property type="entry name" value="TETRAACYLDISACCHARIDE 4'-KINASE-RELATED"/>
    <property type="match status" value="1"/>
</dbReference>
<feature type="non-terminal residue" evidence="3">
    <location>
        <position position="156"/>
    </location>
</feature>
<dbReference type="AlphaFoldDB" id="A0A2G9YBZ0"/>